<reference evidence="1 2" key="2">
    <citation type="submission" date="2020-08" db="EMBL/GenBank/DDBJ databases">
        <authorList>
            <person name="Ueki A."/>
            <person name="Tonouchi A."/>
        </authorList>
    </citation>
    <scope>NUCLEOTIDE SEQUENCE [LARGE SCALE GENOMIC DNA]</scope>
    <source>
        <strain evidence="1 2">CTTW</strain>
    </source>
</reference>
<keyword evidence="2" id="KW-1185">Reference proteome</keyword>
<organism evidence="1 2">
    <name type="scientific">Anaerocolumna chitinilytica</name>
    <dbReference type="NCBI Taxonomy" id="1727145"/>
    <lineage>
        <taxon>Bacteria</taxon>
        <taxon>Bacillati</taxon>
        <taxon>Bacillota</taxon>
        <taxon>Clostridia</taxon>
        <taxon>Lachnospirales</taxon>
        <taxon>Lachnospiraceae</taxon>
        <taxon>Anaerocolumna</taxon>
    </lineage>
</organism>
<protein>
    <submittedName>
        <fullName evidence="1">Uncharacterized protein</fullName>
    </submittedName>
</protein>
<proteinExistence type="predicted"/>
<gene>
    <name evidence="1" type="ORF">bsdcttw_15910</name>
</gene>
<dbReference type="EMBL" id="AP023368">
    <property type="protein sequence ID" value="BCJ98550.1"/>
    <property type="molecule type" value="Genomic_DNA"/>
</dbReference>
<accession>A0A7I8DJM1</accession>
<dbReference type="RefSeq" id="WP_207726516.1">
    <property type="nucleotide sequence ID" value="NZ_AP023368.1"/>
</dbReference>
<evidence type="ECO:0000313" key="1">
    <source>
        <dbReference type="EMBL" id="BCJ98550.1"/>
    </source>
</evidence>
<dbReference type="AlphaFoldDB" id="A0A7I8DJM1"/>
<dbReference type="KEGG" id="acht:bsdcttw_15910"/>
<reference evidence="1 2" key="1">
    <citation type="submission" date="2020-08" db="EMBL/GenBank/DDBJ databases">
        <title>Draft genome sequencing of an Anaerocolumna strain isolated from anoxic soil subjected to BSD treatment.</title>
        <authorList>
            <person name="Uek A."/>
            <person name="Tonouchi A."/>
        </authorList>
    </citation>
    <scope>NUCLEOTIDE SEQUENCE [LARGE SCALE GENOMIC DNA]</scope>
    <source>
        <strain evidence="1 2">CTTW</strain>
    </source>
</reference>
<sequence>MKGRKDKRVRKYDEGSYGVLEKYFLVYFQSYVPYLWGWIPSFYNIETPVSSDLSNKMIN</sequence>
<name>A0A7I8DJM1_9FIRM</name>
<dbReference type="Proteomes" id="UP000515703">
    <property type="component" value="Chromosome"/>
</dbReference>
<evidence type="ECO:0000313" key="2">
    <source>
        <dbReference type="Proteomes" id="UP000515703"/>
    </source>
</evidence>